<dbReference type="InterPro" id="IPR001173">
    <property type="entry name" value="Glyco_trans_2-like"/>
</dbReference>
<accession>A0A1M7NS63</accession>
<dbReference type="Gene3D" id="3.90.550.10">
    <property type="entry name" value="Spore Coat Polysaccharide Biosynthesis Protein SpsA, Chain A"/>
    <property type="match status" value="1"/>
</dbReference>
<sequence>MKELYFSIIIPLYNKEDYIGRCLESVINQTQGNYECIVVDDGSVDQSLAIVTAFSDKRIRVISKDNGGVSSARNVGIQSAKYDYLAFLDADDYWAPTYLEEISELIGKYPNRCLYFSSYYRVENGGVKTVKSSPTLARTNNTVVFNLFNFFKNYHSYELPFHTSCCVVDKKAILEVGDFDERIYYYEDYDFFSRVSTQSEIVYINKPLSFYNCDVDEENRLTGKRPPIDKHWASQILFGLLSKSKNSNVIYFVNNMAVYLLWKYEKERLYMNKVKMIRKLIDTNFLSKKSLIFFYFPRWLIILFLNLKNIRVL</sequence>
<dbReference type="SUPFAM" id="SSF53448">
    <property type="entry name" value="Nucleotide-diphospho-sugar transferases"/>
    <property type="match status" value="1"/>
</dbReference>
<dbReference type="Proteomes" id="UP000184513">
    <property type="component" value="Unassembled WGS sequence"/>
</dbReference>
<dbReference type="STRING" id="388280.SAMN04488057_10633"/>
<dbReference type="InterPro" id="IPR050834">
    <property type="entry name" value="Glycosyltransf_2"/>
</dbReference>
<dbReference type="Pfam" id="PF00535">
    <property type="entry name" value="Glycos_transf_2"/>
    <property type="match status" value="1"/>
</dbReference>
<evidence type="ECO:0000259" key="1">
    <source>
        <dbReference type="Pfam" id="PF00535"/>
    </source>
</evidence>
<gene>
    <name evidence="2" type="ORF">SAMN04488057_10633</name>
</gene>
<proteinExistence type="predicted"/>
<dbReference type="InterPro" id="IPR029044">
    <property type="entry name" value="Nucleotide-diphossugar_trans"/>
</dbReference>
<dbReference type="RefSeq" id="WP_073094698.1">
    <property type="nucleotide sequence ID" value="NZ_FRCY01000006.1"/>
</dbReference>
<name>A0A1M7NS63_9BACT</name>
<evidence type="ECO:0000313" key="3">
    <source>
        <dbReference type="Proteomes" id="UP000184513"/>
    </source>
</evidence>
<dbReference type="EMBL" id="FRCY01000006">
    <property type="protein sequence ID" value="SHN06920.1"/>
    <property type="molecule type" value="Genomic_DNA"/>
</dbReference>
<protein>
    <submittedName>
        <fullName evidence="2">Glycosyltransferase involved in cell wall bisynthesis</fullName>
    </submittedName>
</protein>
<keyword evidence="2" id="KW-0808">Transferase</keyword>
<reference evidence="2 3" key="1">
    <citation type="submission" date="2016-11" db="EMBL/GenBank/DDBJ databases">
        <authorList>
            <person name="Jaros S."/>
            <person name="Januszkiewicz K."/>
            <person name="Wedrychowicz H."/>
        </authorList>
    </citation>
    <scope>NUCLEOTIDE SEQUENCE [LARGE SCALE GENOMIC DNA]</scope>
    <source>
        <strain evidence="2 3">CGMCC 1.6102</strain>
    </source>
</reference>
<dbReference type="PANTHER" id="PTHR43685:SF2">
    <property type="entry name" value="GLYCOSYLTRANSFERASE 2-LIKE DOMAIN-CONTAINING PROTEIN"/>
    <property type="match status" value="1"/>
</dbReference>
<dbReference type="GO" id="GO:0016740">
    <property type="term" value="F:transferase activity"/>
    <property type="evidence" value="ECO:0007669"/>
    <property type="project" value="UniProtKB-KW"/>
</dbReference>
<keyword evidence="3" id="KW-1185">Reference proteome</keyword>
<dbReference type="OrthoDB" id="6307329at2"/>
<evidence type="ECO:0000313" key="2">
    <source>
        <dbReference type="EMBL" id="SHN06920.1"/>
    </source>
</evidence>
<dbReference type="AlphaFoldDB" id="A0A1M7NS63"/>
<dbReference type="CDD" id="cd00761">
    <property type="entry name" value="Glyco_tranf_GTA_type"/>
    <property type="match status" value="1"/>
</dbReference>
<organism evidence="2 3">
    <name type="scientific">Cyclobacterium lianum</name>
    <dbReference type="NCBI Taxonomy" id="388280"/>
    <lineage>
        <taxon>Bacteria</taxon>
        <taxon>Pseudomonadati</taxon>
        <taxon>Bacteroidota</taxon>
        <taxon>Cytophagia</taxon>
        <taxon>Cytophagales</taxon>
        <taxon>Cyclobacteriaceae</taxon>
        <taxon>Cyclobacterium</taxon>
    </lineage>
</organism>
<dbReference type="PANTHER" id="PTHR43685">
    <property type="entry name" value="GLYCOSYLTRANSFERASE"/>
    <property type="match status" value="1"/>
</dbReference>
<feature type="domain" description="Glycosyltransferase 2-like" evidence="1">
    <location>
        <begin position="7"/>
        <end position="142"/>
    </location>
</feature>